<reference evidence="3 4" key="1">
    <citation type="submission" date="2019-08" db="EMBL/GenBank/DDBJ databases">
        <title>Paraburkholderia sp. DCY113.</title>
        <authorList>
            <person name="Kang J."/>
        </authorList>
    </citation>
    <scope>NUCLEOTIDE SEQUENCE [LARGE SCALE GENOMIC DNA]</scope>
    <source>
        <strain evidence="3 4">DCY113</strain>
    </source>
</reference>
<sequence>MVLRVTENNVSRFLRLTHLFDDCAYAMWVGEPNEARTARRPRRLTLSELDLLMKNRKATWGQLRLPPDLLNVPDKDSLGWRTLEHLWDQIKPLIVEFRDPYNLSRLRFSSLIAQHAELIQGSATTLKRLVLRYYYFGGTKNALLPLAPGTRPNQRQKNKETPQHRRGRQSVSSRKYGANDFVVSASDIEDMCCVHSKLCLHGSSTVSYAYDRYLADEFRRRHPEEYAAYINEQRSEPVTLRQFRHYTKEARAPDDETQSKRAAARRDSSGTLQAASPGDITEVDATGGRIFLVEQGKPEGPACKCIIYIAIDRWSRFITGLYVSLKPASYDELRYLLLVCMTPREARFRAMNVNVTDKVWPYGRVSAVMTFDRGSDFLAESTKQAAADDLRIELAYLPPLCPDGKAIVERVIGVLKRRFASRRLKGSYKDRPLDPKTKRVARRARSAAAYTLAEVYRILVDEVVQHNSRPHPALRRRKVLAQATVPPTPMQAYLWGLQNLGGVHSPPLTDADYQRLLLASGTGYIKNGGCQFLRRSYIPVNSEALVIAARSTKRSKETSVRYDRTFPHFIYIPTTGPEWAKFEMTPESAEELRGMSLDEEEALSGTSSYLWAEADTTARRERVQNVSAASSRSTAKRKSASQIQSQASGMRERETADIKQRLTKNNSGRLPDERTDSHCSAGVDWQSAYREEQRKTVAAIRKQRKAK</sequence>
<dbReference type="Gene3D" id="3.30.420.10">
    <property type="entry name" value="Ribonuclease H-like superfamily/Ribonuclease H"/>
    <property type="match status" value="1"/>
</dbReference>
<accession>A0A5B0HCW8</accession>
<dbReference type="Proteomes" id="UP000325273">
    <property type="component" value="Unassembled WGS sequence"/>
</dbReference>
<evidence type="ECO:0000313" key="4">
    <source>
        <dbReference type="Proteomes" id="UP000325273"/>
    </source>
</evidence>
<keyword evidence="4" id="KW-1185">Reference proteome</keyword>
<feature type="region of interest" description="Disordered" evidence="1">
    <location>
        <begin position="146"/>
        <end position="174"/>
    </location>
</feature>
<proteinExistence type="predicted"/>
<protein>
    <submittedName>
        <fullName evidence="3">Transposase family protein</fullName>
    </submittedName>
</protein>
<dbReference type="InterPro" id="IPR001584">
    <property type="entry name" value="Integrase_cat-core"/>
</dbReference>
<feature type="region of interest" description="Disordered" evidence="1">
    <location>
        <begin position="621"/>
        <end position="681"/>
    </location>
</feature>
<evidence type="ECO:0000256" key="1">
    <source>
        <dbReference type="SAM" id="MobiDB-lite"/>
    </source>
</evidence>
<feature type="domain" description="Integrase catalytic" evidence="2">
    <location>
        <begin position="273"/>
        <end position="497"/>
    </location>
</feature>
<feature type="region of interest" description="Disordered" evidence="1">
    <location>
        <begin position="249"/>
        <end position="278"/>
    </location>
</feature>
<gene>
    <name evidence="3" type="ORF">FVF58_10230</name>
</gene>
<dbReference type="SUPFAM" id="SSF53098">
    <property type="entry name" value="Ribonuclease H-like"/>
    <property type="match status" value="1"/>
</dbReference>
<dbReference type="GO" id="GO:0015074">
    <property type="term" value="P:DNA integration"/>
    <property type="evidence" value="ECO:0007669"/>
    <property type="project" value="InterPro"/>
</dbReference>
<evidence type="ECO:0000313" key="3">
    <source>
        <dbReference type="EMBL" id="KAA1013149.1"/>
    </source>
</evidence>
<dbReference type="InterPro" id="IPR012337">
    <property type="entry name" value="RNaseH-like_sf"/>
</dbReference>
<name>A0A5B0HCW8_9BURK</name>
<feature type="compositionally biased region" description="Basic and acidic residues" evidence="1">
    <location>
        <begin position="249"/>
        <end position="268"/>
    </location>
</feature>
<dbReference type="InterPro" id="IPR036397">
    <property type="entry name" value="RNaseH_sf"/>
</dbReference>
<organism evidence="3 4">
    <name type="scientific">Paraburkholderia panacisoli</name>
    <dbReference type="NCBI Taxonomy" id="2603818"/>
    <lineage>
        <taxon>Bacteria</taxon>
        <taxon>Pseudomonadati</taxon>
        <taxon>Pseudomonadota</taxon>
        <taxon>Betaproteobacteria</taxon>
        <taxon>Burkholderiales</taxon>
        <taxon>Burkholderiaceae</taxon>
        <taxon>Paraburkholderia</taxon>
    </lineage>
</organism>
<dbReference type="AlphaFoldDB" id="A0A5B0HCW8"/>
<comment type="caution">
    <text evidence="3">The sequence shown here is derived from an EMBL/GenBank/DDBJ whole genome shotgun (WGS) entry which is preliminary data.</text>
</comment>
<dbReference type="PROSITE" id="PS50994">
    <property type="entry name" value="INTEGRASE"/>
    <property type="match status" value="1"/>
</dbReference>
<dbReference type="EMBL" id="VTUZ01000005">
    <property type="protein sequence ID" value="KAA1013149.1"/>
    <property type="molecule type" value="Genomic_DNA"/>
</dbReference>
<feature type="compositionally biased region" description="Basic and acidic residues" evidence="1">
    <location>
        <begin position="650"/>
        <end position="660"/>
    </location>
</feature>
<evidence type="ECO:0000259" key="2">
    <source>
        <dbReference type="PROSITE" id="PS50994"/>
    </source>
</evidence>
<dbReference type="GO" id="GO:0003676">
    <property type="term" value="F:nucleic acid binding"/>
    <property type="evidence" value="ECO:0007669"/>
    <property type="project" value="InterPro"/>
</dbReference>